<evidence type="ECO:0000256" key="3">
    <source>
        <dbReference type="ARBA" id="ARBA00010617"/>
    </source>
</evidence>
<comment type="similarity">
    <text evidence="3">Belongs to the cytochrome P450 family.</text>
</comment>
<evidence type="ECO:0000256" key="6">
    <source>
        <dbReference type="ARBA" id="ARBA00022723"/>
    </source>
</evidence>
<evidence type="ECO:0000256" key="8">
    <source>
        <dbReference type="ARBA" id="ARBA00023002"/>
    </source>
</evidence>
<accession>A0A423V9I5</accession>
<keyword evidence="4" id="KW-0349">Heme</keyword>
<comment type="caution">
    <text evidence="12">The sequence shown here is derived from an EMBL/GenBank/DDBJ whole genome shotgun (WGS) entry which is preliminary data.</text>
</comment>
<keyword evidence="5" id="KW-0812">Transmembrane</keyword>
<evidence type="ECO:0000256" key="10">
    <source>
        <dbReference type="ARBA" id="ARBA00023033"/>
    </source>
</evidence>
<evidence type="ECO:0000256" key="7">
    <source>
        <dbReference type="ARBA" id="ARBA00022989"/>
    </source>
</evidence>
<evidence type="ECO:0000256" key="9">
    <source>
        <dbReference type="ARBA" id="ARBA00023004"/>
    </source>
</evidence>
<dbReference type="GO" id="GO:0004497">
    <property type="term" value="F:monooxygenase activity"/>
    <property type="evidence" value="ECO:0007669"/>
    <property type="project" value="UniProtKB-KW"/>
</dbReference>
<dbReference type="Pfam" id="PF00067">
    <property type="entry name" value="p450"/>
    <property type="match status" value="2"/>
</dbReference>
<name>A0A423V9I5_CYTCH</name>
<keyword evidence="13" id="KW-1185">Reference proteome</keyword>
<dbReference type="InterPro" id="IPR036396">
    <property type="entry name" value="Cyt_P450_sf"/>
</dbReference>
<gene>
    <name evidence="12" type="ORF">VSDG_09838</name>
</gene>
<dbReference type="InterPro" id="IPR001128">
    <property type="entry name" value="Cyt_P450"/>
</dbReference>
<keyword evidence="9" id="KW-0408">Iron</keyword>
<dbReference type="PANTHER" id="PTHR46206">
    <property type="entry name" value="CYTOCHROME P450"/>
    <property type="match status" value="1"/>
</dbReference>
<dbReference type="AlphaFoldDB" id="A0A423V9I5"/>
<dbReference type="GO" id="GO:0016020">
    <property type="term" value="C:membrane"/>
    <property type="evidence" value="ECO:0007669"/>
    <property type="project" value="UniProtKB-SubCell"/>
</dbReference>
<organism evidence="12 13">
    <name type="scientific">Cytospora chrysosperma</name>
    <name type="common">Cytospora canker fungus</name>
    <name type="synonym">Sphaeria chrysosperma</name>
    <dbReference type="NCBI Taxonomy" id="252740"/>
    <lineage>
        <taxon>Eukaryota</taxon>
        <taxon>Fungi</taxon>
        <taxon>Dikarya</taxon>
        <taxon>Ascomycota</taxon>
        <taxon>Pezizomycotina</taxon>
        <taxon>Sordariomycetes</taxon>
        <taxon>Sordariomycetidae</taxon>
        <taxon>Diaporthales</taxon>
        <taxon>Cytosporaceae</taxon>
        <taxon>Cytospora</taxon>
    </lineage>
</organism>
<keyword evidence="7" id="KW-1133">Transmembrane helix</keyword>
<comment type="subcellular location">
    <subcellularLocation>
        <location evidence="2">Membrane</location>
    </subcellularLocation>
</comment>
<evidence type="ECO:0000313" key="13">
    <source>
        <dbReference type="Proteomes" id="UP000284375"/>
    </source>
</evidence>
<evidence type="ECO:0000256" key="5">
    <source>
        <dbReference type="ARBA" id="ARBA00022692"/>
    </source>
</evidence>
<dbReference type="PANTHER" id="PTHR46206:SF5">
    <property type="entry name" value="P450, PUTATIVE (EUROFUNG)-RELATED"/>
    <property type="match status" value="1"/>
</dbReference>
<keyword evidence="6" id="KW-0479">Metal-binding</keyword>
<protein>
    <recommendedName>
        <fullName evidence="14">Cytochrome P450</fullName>
    </recommendedName>
</protein>
<keyword evidence="11" id="KW-0472">Membrane</keyword>
<dbReference type="GO" id="GO:0016705">
    <property type="term" value="F:oxidoreductase activity, acting on paired donors, with incorporation or reduction of molecular oxygen"/>
    <property type="evidence" value="ECO:0007669"/>
    <property type="project" value="InterPro"/>
</dbReference>
<evidence type="ECO:0000256" key="2">
    <source>
        <dbReference type="ARBA" id="ARBA00004370"/>
    </source>
</evidence>
<dbReference type="SUPFAM" id="SSF48264">
    <property type="entry name" value="Cytochrome P450"/>
    <property type="match status" value="1"/>
</dbReference>
<evidence type="ECO:0000256" key="1">
    <source>
        <dbReference type="ARBA" id="ARBA00001971"/>
    </source>
</evidence>
<dbReference type="STRING" id="252740.A0A423V9I5"/>
<dbReference type="EMBL" id="LJZO01000083">
    <property type="protein sequence ID" value="ROV87437.1"/>
    <property type="molecule type" value="Genomic_DNA"/>
</dbReference>
<sequence length="448" mass="50569">MIAVRKTTPKPILLFHDARSVSKIGKGKTRIYKSPTTLTRPMITVIVTEYVAALRDGGFTKLAGEPSGFGSRGTVDDILKLEKMPSLRISPTLEYFDAISDKHINEVRKAGRDELSLFGATKQLLAIMPDMQKVVRQSFKVFAEEKKSGTGESILPAYELNKRLLCKLNGFCFFGDELAQNDFFMSKIFEYNELVITAAEILRLLPDFMKRIIGPHIGRHTTVQDKVFDMINGVVARRLEEKKLREAGEFFSSPPNDMIQWIIDTAPAHLGWGSRRITYEIIAIWFGSVHALSATATYVIFDLLSGRRQALKDFAFSDGTLVKKGDWACVPAKAMLIEERYFPCARSFEGFRFAPRDKVPEFGIGEIVSQPEGPSRYSDLSENYHAWGIGGIVCPGRFYAAVATKLIMAHILKHFDCSFVEHNVETSRSWRSYVLPREDVLVRFTARK</sequence>
<reference evidence="12 13" key="1">
    <citation type="submission" date="2015-09" db="EMBL/GenBank/DDBJ databases">
        <title>Host preference determinants of Valsa canker pathogens revealed by comparative genomics.</title>
        <authorList>
            <person name="Yin Z."/>
            <person name="Huang L."/>
        </authorList>
    </citation>
    <scope>NUCLEOTIDE SEQUENCE [LARGE SCALE GENOMIC DNA]</scope>
    <source>
        <strain evidence="12 13">YSFL</strain>
    </source>
</reference>
<dbReference type="GO" id="GO:0020037">
    <property type="term" value="F:heme binding"/>
    <property type="evidence" value="ECO:0007669"/>
    <property type="project" value="InterPro"/>
</dbReference>
<evidence type="ECO:0000313" key="12">
    <source>
        <dbReference type="EMBL" id="ROV87437.1"/>
    </source>
</evidence>
<comment type="cofactor">
    <cofactor evidence="1">
        <name>heme</name>
        <dbReference type="ChEBI" id="CHEBI:30413"/>
    </cofactor>
</comment>
<dbReference type="OrthoDB" id="1844152at2759"/>
<dbReference type="Proteomes" id="UP000284375">
    <property type="component" value="Unassembled WGS sequence"/>
</dbReference>
<proteinExistence type="inferred from homology"/>
<dbReference type="GO" id="GO:0005506">
    <property type="term" value="F:iron ion binding"/>
    <property type="evidence" value="ECO:0007669"/>
    <property type="project" value="InterPro"/>
</dbReference>
<evidence type="ECO:0000256" key="11">
    <source>
        <dbReference type="ARBA" id="ARBA00023136"/>
    </source>
</evidence>
<evidence type="ECO:0008006" key="14">
    <source>
        <dbReference type="Google" id="ProtNLM"/>
    </source>
</evidence>
<keyword evidence="8" id="KW-0560">Oxidoreductase</keyword>
<evidence type="ECO:0000256" key="4">
    <source>
        <dbReference type="ARBA" id="ARBA00022617"/>
    </source>
</evidence>
<keyword evidence="10" id="KW-0503">Monooxygenase</keyword>
<dbReference type="Gene3D" id="1.10.630.10">
    <property type="entry name" value="Cytochrome P450"/>
    <property type="match status" value="2"/>
</dbReference>